<dbReference type="InterPro" id="IPR015404">
    <property type="entry name" value="Vps5_C"/>
</dbReference>
<evidence type="ECO:0000313" key="5">
    <source>
        <dbReference type="Proteomes" id="UP000274756"/>
    </source>
</evidence>
<dbReference type="AlphaFoldDB" id="A0A0N4UM36"/>
<organism evidence="4 6">
    <name type="scientific">Dracunculus medinensis</name>
    <name type="common">Guinea worm</name>
    <dbReference type="NCBI Taxonomy" id="318479"/>
    <lineage>
        <taxon>Eukaryota</taxon>
        <taxon>Metazoa</taxon>
        <taxon>Ecdysozoa</taxon>
        <taxon>Nematoda</taxon>
        <taxon>Chromadorea</taxon>
        <taxon>Rhabditida</taxon>
        <taxon>Spirurina</taxon>
        <taxon>Dracunculoidea</taxon>
        <taxon>Dracunculidae</taxon>
        <taxon>Dracunculus</taxon>
    </lineage>
</organism>
<evidence type="ECO:0000313" key="4">
    <source>
        <dbReference type="Proteomes" id="UP000038040"/>
    </source>
</evidence>
<keyword evidence="1" id="KW-0175">Coiled coil</keyword>
<dbReference type="Proteomes" id="UP000038040">
    <property type="component" value="Unplaced"/>
</dbReference>
<dbReference type="WBParaSite" id="DME_0000888901-mRNA-1">
    <property type="protein sequence ID" value="DME_0000888901-mRNA-1"/>
    <property type="gene ID" value="DME_0000888901"/>
</dbReference>
<dbReference type="GO" id="GO:0090389">
    <property type="term" value="P:phagosome-lysosome fusion involved in apoptotic cell clearance"/>
    <property type="evidence" value="ECO:0007669"/>
    <property type="project" value="TreeGrafter"/>
</dbReference>
<sequence>MDLCLDLADSFARVALSLEKWSSQVAGRELQQIIARSIDLFDKIKKLESRVATDEELKQSDTLRYYMRDTSAAKDLIYRRMRCLANYEAANKNLERARGRNREIAKAEAEQNETCKKFEEISEVAKVELQDLKRRRLAGFKKNLVDLTELQIKHAKAQIALLHQAATAFEKELKRNV</sequence>
<protein>
    <submittedName>
        <fullName evidence="6">Vps5 domain-containing protein</fullName>
    </submittedName>
</protein>
<dbReference type="OrthoDB" id="9976382at2759"/>
<reference evidence="3 5" key="2">
    <citation type="submission" date="2018-11" db="EMBL/GenBank/DDBJ databases">
        <authorList>
            <consortium name="Pathogen Informatics"/>
        </authorList>
    </citation>
    <scope>NUCLEOTIDE SEQUENCE [LARGE SCALE GENOMIC DNA]</scope>
</reference>
<dbReference type="Proteomes" id="UP000274756">
    <property type="component" value="Unassembled WGS sequence"/>
</dbReference>
<proteinExistence type="predicted"/>
<dbReference type="FunFam" id="1.20.1270.60:FF:000245">
    <property type="entry name" value="Uncharacterized protein"/>
    <property type="match status" value="1"/>
</dbReference>
<evidence type="ECO:0000313" key="3">
    <source>
        <dbReference type="EMBL" id="VDN52762.1"/>
    </source>
</evidence>
<accession>A0A0N4UM36</accession>
<dbReference type="STRING" id="318479.A0A0N4UM36"/>
<evidence type="ECO:0000256" key="1">
    <source>
        <dbReference type="SAM" id="Coils"/>
    </source>
</evidence>
<dbReference type="PANTHER" id="PTHR45850:SF1">
    <property type="entry name" value="SORTING NEXIN 6, ISOFORM B"/>
    <property type="match status" value="1"/>
</dbReference>
<evidence type="ECO:0000259" key="2">
    <source>
        <dbReference type="Pfam" id="PF09325"/>
    </source>
</evidence>
<feature type="coiled-coil region" evidence="1">
    <location>
        <begin position="87"/>
        <end position="135"/>
    </location>
</feature>
<evidence type="ECO:0000313" key="6">
    <source>
        <dbReference type="WBParaSite" id="DME_0000888901-mRNA-1"/>
    </source>
</evidence>
<dbReference type="Gene3D" id="1.20.1270.60">
    <property type="entry name" value="Arfaptin homology (AH) domain/BAR domain"/>
    <property type="match status" value="1"/>
</dbReference>
<dbReference type="PANTHER" id="PTHR45850">
    <property type="entry name" value="SORTING NEXIN FAMILY MEMBER"/>
    <property type="match status" value="1"/>
</dbReference>
<dbReference type="InterPro" id="IPR027267">
    <property type="entry name" value="AH/BAR_dom_sf"/>
</dbReference>
<gene>
    <name evidence="3" type="ORF">DME_LOCUS2735</name>
</gene>
<dbReference type="Pfam" id="PF09325">
    <property type="entry name" value="Vps5"/>
    <property type="match status" value="1"/>
</dbReference>
<keyword evidence="5" id="KW-1185">Reference proteome</keyword>
<name>A0A0N4UM36_DRAME</name>
<feature type="domain" description="Sorting nexin/Vps5-like C-terminal" evidence="2">
    <location>
        <begin position="101"/>
        <end position="161"/>
    </location>
</feature>
<dbReference type="EMBL" id="UYYG01000077">
    <property type="protein sequence ID" value="VDN52762.1"/>
    <property type="molecule type" value="Genomic_DNA"/>
</dbReference>
<reference evidence="6" key="1">
    <citation type="submission" date="2017-02" db="UniProtKB">
        <authorList>
            <consortium name="WormBaseParasite"/>
        </authorList>
    </citation>
    <scope>IDENTIFICATION</scope>
</reference>
<dbReference type="SUPFAM" id="SSF103657">
    <property type="entry name" value="BAR/IMD domain-like"/>
    <property type="match status" value="1"/>
</dbReference>